<dbReference type="InterPro" id="IPR012198">
    <property type="entry name" value="cAMP_dep_PK_reg_su"/>
</dbReference>
<dbReference type="GO" id="GO:0034236">
    <property type="term" value="F:protein kinase A catalytic subunit binding"/>
    <property type="evidence" value="ECO:0007669"/>
    <property type="project" value="TreeGrafter"/>
</dbReference>
<keyword evidence="2" id="KW-0597">Phosphoprotein</keyword>
<accession>A0A9Q0BM05</accession>
<dbReference type="GO" id="GO:0004862">
    <property type="term" value="F:cAMP-dependent protein kinase inhibitor activity"/>
    <property type="evidence" value="ECO:0007669"/>
    <property type="project" value="TreeGrafter"/>
</dbReference>
<keyword evidence="3 7" id="KW-0116">cAMP-binding</keyword>
<sequence>MSSDSSRKIQVPDELKEVLLQFSISFLVEQPPDVIDYAVDYFTKLQSERPSGGHTDISTDDQLSVNSQDADAEPPMVASSRRKSVFAEAYDPEADDDDDGATAVFPKTDEQRARLVESVKNVLLFRSLEKEQMNQVLDAMFERKVQPGDYIIRQGDDGDNFYVIESAATVQAETNGLLWAMDRQTFRRILLKSAFRKRKMYEELLNSVPMLKALQNYERMNLADALVSKSYDNGERIIKQGDAADGMYFIEEGTVSVRMDQDDTEVEISQLGKGQYFGELALVTHRPRAASVYATGGVVKLAFLDVVCFERLMGKCSGGIERSISGYRYLEEDLREYFGHLQLN</sequence>
<feature type="domain" description="Cyclic nucleotide-binding" evidence="9">
    <location>
        <begin position="167"/>
        <end position="207"/>
    </location>
</feature>
<dbReference type="PROSITE" id="PS00889">
    <property type="entry name" value="CNMP_BINDING_2"/>
    <property type="match status" value="1"/>
</dbReference>
<dbReference type="SUPFAM" id="SSF47391">
    <property type="entry name" value="Dimerization-anchoring domain of cAMP-dependent PK regulatory subunit"/>
    <property type="match status" value="1"/>
</dbReference>
<gene>
    <name evidence="10" type="ORF">M5D96_010957</name>
</gene>
<feature type="compositionally biased region" description="Polar residues" evidence="8">
    <location>
        <begin position="60"/>
        <end position="69"/>
    </location>
</feature>
<dbReference type="GO" id="GO:0005952">
    <property type="term" value="C:cAMP-dependent protein kinase complex"/>
    <property type="evidence" value="ECO:0007669"/>
    <property type="project" value="InterPro"/>
</dbReference>
<protein>
    <recommendedName>
        <fullName evidence="9">Cyclic nucleotide-binding domain-containing protein</fullName>
    </recommendedName>
</protein>
<dbReference type="EMBL" id="JAMKOV010000021">
    <property type="protein sequence ID" value="KAI8036364.1"/>
    <property type="molecule type" value="Genomic_DNA"/>
</dbReference>
<evidence type="ECO:0000313" key="11">
    <source>
        <dbReference type="Proteomes" id="UP001059596"/>
    </source>
</evidence>
<dbReference type="GO" id="GO:0005829">
    <property type="term" value="C:cytosol"/>
    <property type="evidence" value="ECO:0007669"/>
    <property type="project" value="TreeGrafter"/>
</dbReference>
<dbReference type="InterPro" id="IPR050503">
    <property type="entry name" value="cAMP-dep_PK_reg_su-like"/>
</dbReference>
<dbReference type="SUPFAM" id="SSF51206">
    <property type="entry name" value="cAMP-binding domain-like"/>
    <property type="match status" value="2"/>
</dbReference>
<feature type="domain" description="Cyclic nucleotide-binding" evidence="9">
    <location>
        <begin position="210"/>
        <end position="317"/>
    </location>
</feature>
<dbReference type="FunFam" id="1.20.890.10:FF:000015">
    <property type="entry name" value="cAMP-dependent protein kinase type II regulatory subunit"/>
    <property type="match status" value="1"/>
</dbReference>
<evidence type="ECO:0000256" key="2">
    <source>
        <dbReference type="ARBA" id="ARBA00022553"/>
    </source>
</evidence>
<feature type="binding site" evidence="7">
    <location>
        <position position="288"/>
    </location>
    <ligand>
        <name>3',5'-cyclic AMP</name>
        <dbReference type="ChEBI" id="CHEBI:58165"/>
        <label>2</label>
    </ligand>
</feature>
<evidence type="ECO:0000256" key="5">
    <source>
        <dbReference type="ARBA" id="ARBA00022741"/>
    </source>
</evidence>
<dbReference type="InterPro" id="IPR018488">
    <property type="entry name" value="cNMP-bd_CS"/>
</dbReference>
<dbReference type="Gene3D" id="1.20.890.10">
    <property type="entry name" value="cAMP-dependent protein kinase regulatory subunit, dimerization-anchoring domain"/>
    <property type="match status" value="1"/>
</dbReference>
<reference evidence="10" key="1">
    <citation type="journal article" date="2023" name="Genome Biol. Evol.">
        <title>Long-read-based Genome Assembly of Drosophila gunungcola Reveals Fewer Chemosensory Genes in Flower-breeding Species.</title>
        <authorList>
            <person name="Negi A."/>
            <person name="Liao B.Y."/>
            <person name="Yeh S.D."/>
        </authorList>
    </citation>
    <scope>NUCLEOTIDE SEQUENCE</scope>
    <source>
        <strain evidence="10">Sukarami</strain>
    </source>
</reference>
<dbReference type="SMART" id="SM00100">
    <property type="entry name" value="cNMP"/>
    <property type="match status" value="2"/>
</dbReference>
<evidence type="ECO:0000256" key="4">
    <source>
        <dbReference type="ARBA" id="ARBA00022737"/>
    </source>
</evidence>
<dbReference type="AlphaFoldDB" id="A0A9Q0BM05"/>
<dbReference type="CDD" id="cd00038">
    <property type="entry name" value="CAP_ED"/>
    <property type="match status" value="1"/>
</dbReference>
<comment type="similarity">
    <text evidence="1">Belongs to the cAMP-dependent kinase regulatory chain family.</text>
</comment>
<evidence type="ECO:0000256" key="6">
    <source>
        <dbReference type="ARBA" id="ARBA00023149"/>
    </source>
</evidence>
<feature type="region of interest" description="Disordered" evidence="8">
    <location>
        <begin position="48"/>
        <end position="78"/>
    </location>
</feature>
<feature type="domain" description="Cyclic nucleotide-binding" evidence="9">
    <location>
        <begin position="124"/>
        <end position="166"/>
    </location>
</feature>
<keyword evidence="6 7" id="KW-0114">cAMP</keyword>
<evidence type="ECO:0000256" key="8">
    <source>
        <dbReference type="SAM" id="MobiDB-lite"/>
    </source>
</evidence>
<dbReference type="InterPro" id="IPR018490">
    <property type="entry name" value="cNMP-bd_dom_sf"/>
</dbReference>
<proteinExistence type="inferred from homology"/>
<keyword evidence="11" id="KW-1185">Reference proteome</keyword>
<feature type="binding site" evidence="7">
    <location>
        <position position="279"/>
    </location>
    <ligand>
        <name>3',5'-cyclic AMP</name>
        <dbReference type="ChEBI" id="CHEBI:58165"/>
        <label>2</label>
    </ligand>
</feature>
<keyword evidence="4" id="KW-0677">Repeat</keyword>
<evidence type="ECO:0000256" key="7">
    <source>
        <dbReference type="PIRSR" id="PIRSR000548-1"/>
    </source>
</evidence>
<dbReference type="CDD" id="cd12099">
    <property type="entry name" value="DD_RII_PKA"/>
    <property type="match status" value="1"/>
</dbReference>
<evidence type="ECO:0000256" key="1">
    <source>
        <dbReference type="ARBA" id="ARBA00005753"/>
    </source>
</evidence>
<dbReference type="PIRSF" id="PIRSF000548">
    <property type="entry name" value="PK_regulatory"/>
    <property type="match status" value="1"/>
</dbReference>
<dbReference type="FunFam" id="2.60.120.10:FF:000108">
    <property type="entry name" value="cAMP-dependent protein kinase type II regulatory subunit"/>
    <property type="match status" value="1"/>
</dbReference>
<dbReference type="PROSITE" id="PS00888">
    <property type="entry name" value="CNMP_BINDING_1"/>
    <property type="match status" value="1"/>
</dbReference>
<dbReference type="PRINTS" id="PR00103">
    <property type="entry name" value="CAMPKINASE"/>
</dbReference>
<organism evidence="10 11">
    <name type="scientific">Drosophila gunungcola</name>
    <name type="common">fruit fly</name>
    <dbReference type="NCBI Taxonomy" id="103775"/>
    <lineage>
        <taxon>Eukaryota</taxon>
        <taxon>Metazoa</taxon>
        <taxon>Ecdysozoa</taxon>
        <taxon>Arthropoda</taxon>
        <taxon>Hexapoda</taxon>
        <taxon>Insecta</taxon>
        <taxon>Pterygota</taxon>
        <taxon>Neoptera</taxon>
        <taxon>Endopterygota</taxon>
        <taxon>Diptera</taxon>
        <taxon>Brachycera</taxon>
        <taxon>Muscomorpha</taxon>
        <taxon>Ephydroidea</taxon>
        <taxon>Drosophilidae</taxon>
        <taxon>Drosophila</taxon>
        <taxon>Sophophora</taxon>
    </lineage>
</organism>
<dbReference type="PANTHER" id="PTHR11635">
    <property type="entry name" value="CAMP-DEPENDENT PROTEIN KINASE REGULATORY CHAIN"/>
    <property type="match status" value="1"/>
</dbReference>
<dbReference type="GO" id="GO:0030552">
    <property type="term" value="F:cAMP binding"/>
    <property type="evidence" value="ECO:0007669"/>
    <property type="project" value="UniProtKB-KW"/>
</dbReference>
<dbReference type="Gene3D" id="2.60.120.10">
    <property type="entry name" value="Jelly Rolls"/>
    <property type="match status" value="3"/>
</dbReference>
<name>A0A9Q0BM05_9MUSC</name>
<evidence type="ECO:0000313" key="10">
    <source>
        <dbReference type="EMBL" id="KAI8036364.1"/>
    </source>
</evidence>
<dbReference type="Pfam" id="PF00027">
    <property type="entry name" value="cNMP_binding"/>
    <property type="match status" value="1"/>
</dbReference>
<evidence type="ECO:0000256" key="3">
    <source>
        <dbReference type="ARBA" id="ARBA00022566"/>
    </source>
</evidence>
<keyword evidence="5 7" id="KW-0547">Nucleotide-binding</keyword>
<evidence type="ECO:0000259" key="9">
    <source>
        <dbReference type="PROSITE" id="PS50042"/>
    </source>
</evidence>
<dbReference type="Proteomes" id="UP001059596">
    <property type="component" value="Unassembled WGS sequence"/>
</dbReference>
<dbReference type="InterPro" id="IPR014710">
    <property type="entry name" value="RmlC-like_jellyroll"/>
</dbReference>
<dbReference type="InterPro" id="IPR000595">
    <property type="entry name" value="cNMP-bd_dom"/>
</dbReference>
<comment type="caution">
    <text evidence="10">The sequence shown here is derived from an EMBL/GenBank/DDBJ whole genome shotgun (WGS) entry which is preliminary data.</text>
</comment>
<dbReference type="PANTHER" id="PTHR11635:SF152">
    <property type="entry name" value="CAMP-DEPENDENT PROTEIN KINASE TYPE I REGULATORY SUBUNIT-RELATED"/>
    <property type="match status" value="1"/>
</dbReference>
<dbReference type="PROSITE" id="PS50042">
    <property type="entry name" value="CNMP_BINDING_3"/>
    <property type="match status" value="3"/>
</dbReference>